<dbReference type="Proteomes" id="UP000305729">
    <property type="component" value="Chromosome 1"/>
</dbReference>
<dbReference type="RefSeq" id="WP_138538694.1">
    <property type="nucleotide sequence ID" value="NZ_CP045429.1"/>
</dbReference>
<accession>A0A7S8BNC6</accession>
<feature type="region of interest" description="Disordered" evidence="1">
    <location>
        <begin position="1"/>
        <end position="31"/>
    </location>
</feature>
<sequence length="70" mass="7780">MHILHATRLGGRDNKGRWSGATQQGDFTQATKPHIPACSKTMSQVTDLHPLLHTSTDITLRRTLNAGFRQ</sequence>
<dbReference type="EMBL" id="CP045429">
    <property type="protein sequence ID" value="QPB84484.1"/>
    <property type="molecule type" value="Genomic_DNA"/>
</dbReference>
<organism evidence="2 3">
    <name type="scientific">Pseudoalteromonas rubra</name>
    <dbReference type="NCBI Taxonomy" id="43658"/>
    <lineage>
        <taxon>Bacteria</taxon>
        <taxon>Pseudomonadati</taxon>
        <taxon>Pseudomonadota</taxon>
        <taxon>Gammaproteobacteria</taxon>
        <taxon>Alteromonadales</taxon>
        <taxon>Pseudoalteromonadaceae</taxon>
        <taxon>Pseudoalteromonas</taxon>
    </lineage>
</organism>
<dbReference type="AlphaFoldDB" id="A0A7S8BNC6"/>
<evidence type="ECO:0000313" key="2">
    <source>
        <dbReference type="EMBL" id="QPB84484.1"/>
    </source>
</evidence>
<name>A0A7S8BNC6_9GAMM</name>
<reference evidence="2 3" key="1">
    <citation type="submission" date="2019-10" db="EMBL/GenBank/DDBJ databases">
        <title>Pseudoalteromonas rubra S4059.</title>
        <authorList>
            <person name="Paulsen S."/>
            <person name="Wang X."/>
        </authorList>
    </citation>
    <scope>NUCLEOTIDE SEQUENCE [LARGE SCALE GENOMIC DNA]</scope>
    <source>
        <strain evidence="2 3">S4059</strain>
    </source>
</reference>
<proteinExistence type="predicted"/>
<evidence type="ECO:0000313" key="3">
    <source>
        <dbReference type="Proteomes" id="UP000305729"/>
    </source>
</evidence>
<gene>
    <name evidence="2" type="ORF">CWC22_016410</name>
</gene>
<evidence type="ECO:0000256" key="1">
    <source>
        <dbReference type="SAM" id="MobiDB-lite"/>
    </source>
</evidence>
<protein>
    <submittedName>
        <fullName evidence="2">Uncharacterized protein</fullName>
    </submittedName>
</protein>
<feature type="compositionally biased region" description="Polar residues" evidence="1">
    <location>
        <begin position="20"/>
        <end position="31"/>
    </location>
</feature>